<dbReference type="InterPro" id="IPR028082">
    <property type="entry name" value="Peripla_BP_I"/>
</dbReference>
<sequence length="348" mass="38589">MANIDDVAKVAGVSKSTVSNVFSKKRPISKEVSQRVLEAALDLNYRPNYWARSLANKKTNIIGLNMAGEQVKFSQFHLGLFNGVLRECYNQGYRLLVNTLSAEFSSQVEHLSTDPVDGDILLDPASNDERISERIKRNVPLVVIGRPQEEFESSVSYVDNDNIGMGQIVTEYLLQLGHTHIAFLNAPKKRTVAQDREHGYYRAYNKAEVSVDAKLIVYKDSSLTSTVYGYQMTKKLLAAYPHITAIITDTDKVALGVYQAAAELNLQIPQDLSVFAFSDDSVFAPEFKPPLTGVRLNGEVLGSEAAKLLIEQCRQPNAIAKRILIPASLVYRGSCARARVSKPTKPHK</sequence>
<proteinExistence type="predicted"/>
<dbReference type="SUPFAM" id="SSF47413">
    <property type="entry name" value="lambda repressor-like DNA-binding domains"/>
    <property type="match status" value="1"/>
</dbReference>
<dbReference type="Proteomes" id="UP001527099">
    <property type="component" value="Unassembled WGS sequence"/>
</dbReference>
<dbReference type="InterPro" id="IPR000843">
    <property type="entry name" value="HTH_LacI"/>
</dbReference>
<dbReference type="SMART" id="SM00354">
    <property type="entry name" value="HTH_LACI"/>
    <property type="match status" value="1"/>
</dbReference>
<dbReference type="InterPro" id="IPR046335">
    <property type="entry name" value="LacI/GalR-like_sensor"/>
</dbReference>
<dbReference type="SUPFAM" id="SSF53822">
    <property type="entry name" value="Periplasmic binding protein-like I"/>
    <property type="match status" value="1"/>
</dbReference>
<evidence type="ECO:0000259" key="4">
    <source>
        <dbReference type="PROSITE" id="PS50932"/>
    </source>
</evidence>
<dbReference type="EMBL" id="JAMDMX010000011">
    <property type="protein sequence ID" value="MCY9692341.1"/>
    <property type="molecule type" value="Genomic_DNA"/>
</dbReference>
<keyword evidence="3" id="KW-0804">Transcription</keyword>
<dbReference type="RefSeq" id="WP_268613911.1">
    <property type="nucleotide sequence ID" value="NZ_JAMDMX010000011.1"/>
</dbReference>
<comment type="caution">
    <text evidence="5">The sequence shown here is derived from an EMBL/GenBank/DDBJ whole genome shotgun (WGS) entry which is preliminary data.</text>
</comment>
<dbReference type="PANTHER" id="PTHR30146:SF109">
    <property type="entry name" value="HTH-TYPE TRANSCRIPTIONAL REGULATOR GALS"/>
    <property type="match status" value="1"/>
</dbReference>
<organism evidence="5 6">
    <name type="scientific">Paenibacillus alginolyticus</name>
    <dbReference type="NCBI Taxonomy" id="59839"/>
    <lineage>
        <taxon>Bacteria</taxon>
        <taxon>Bacillati</taxon>
        <taxon>Bacillota</taxon>
        <taxon>Bacilli</taxon>
        <taxon>Bacillales</taxon>
        <taxon>Paenibacillaceae</taxon>
        <taxon>Paenibacillus</taxon>
    </lineage>
</organism>
<protein>
    <submittedName>
        <fullName evidence="5">LacI family transcriptional regulator</fullName>
    </submittedName>
</protein>
<evidence type="ECO:0000313" key="5">
    <source>
        <dbReference type="EMBL" id="MCY9692341.1"/>
    </source>
</evidence>
<keyword evidence="6" id="KW-1185">Reference proteome</keyword>
<name>A0ABT4G830_9BACL</name>
<dbReference type="PANTHER" id="PTHR30146">
    <property type="entry name" value="LACI-RELATED TRANSCRIPTIONAL REPRESSOR"/>
    <property type="match status" value="1"/>
</dbReference>
<keyword evidence="1" id="KW-0805">Transcription regulation</keyword>
<feature type="domain" description="HTH lacI-type" evidence="4">
    <location>
        <begin position="2"/>
        <end position="56"/>
    </location>
</feature>
<dbReference type="CDD" id="cd01392">
    <property type="entry name" value="HTH_LacI"/>
    <property type="match status" value="1"/>
</dbReference>
<keyword evidence="2" id="KW-0238">DNA-binding</keyword>
<dbReference type="Pfam" id="PF00356">
    <property type="entry name" value="LacI"/>
    <property type="match status" value="1"/>
</dbReference>
<gene>
    <name evidence="5" type="ORF">M5X19_05375</name>
</gene>
<evidence type="ECO:0000313" key="6">
    <source>
        <dbReference type="Proteomes" id="UP001527099"/>
    </source>
</evidence>
<dbReference type="Gene3D" id="3.40.50.2300">
    <property type="match status" value="2"/>
</dbReference>
<accession>A0ABT4G830</accession>
<dbReference type="InterPro" id="IPR010982">
    <property type="entry name" value="Lambda_DNA-bd_dom_sf"/>
</dbReference>
<dbReference type="PROSITE" id="PS50932">
    <property type="entry name" value="HTH_LACI_2"/>
    <property type="match status" value="1"/>
</dbReference>
<dbReference type="Gene3D" id="1.10.260.40">
    <property type="entry name" value="lambda repressor-like DNA-binding domains"/>
    <property type="match status" value="1"/>
</dbReference>
<dbReference type="Pfam" id="PF13377">
    <property type="entry name" value="Peripla_BP_3"/>
    <property type="match status" value="1"/>
</dbReference>
<evidence type="ECO:0000256" key="1">
    <source>
        <dbReference type="ARBA" id="ARBA00023015"/>
    </source>
</evidence>
<reference evidence="5 6" key="1">
    <citation type="submission" date="2022-05" db="EMBL/GenBank/DDBJ databases">
        <title>Genome Sequencing of Bee-Associated Microbes.</title>
        <authorList>
            <person name="Dunlap C."/>
        </authorList>
    </citation>
    <scope>NUCLEOTIDE SEQUENCE [LARGE SCALE GENOMIC DNA]</scope>
    <source>
        <strain evidence="5 6">NRRL B-14421</strain>
    </source>
</reference>
<evidence type="ECO:0000256" key="2">
    <source>
        <dbReference type="ARBA" id="ARBA00023125"/>
    </source>
</evidence>
<evidence type="ECO:0000256" key="3">
    <source>
        <dbReference type="ARBA" id="ARBA00023163"/>
    </source>
</evidence>